<keyword evidence="6 11" id="KW-0769">Symport</keyword>
<feature type="transmembrane region" description="Helical" evidence="11">
    <location>
        <begin position="277"/>
        <end position="308"/>
    </location>
</feature>
<feature type="transmembrane region" description="Helical" evidence="11">
    <location>
        <begin position="47"/>
        <end position="71"/>
    </location>
</feature>
<dbReference type="GO" id="GO:0015079">
    <property type="term" value="F:potassium ion transmembrane transporter activity"/>
    <property type="evidence" value="ECO:0007669"/>
    <property type="project" value="UniProtKB-UniRule"/>
</dbReference>
<feature type="transmembrane region" description="Helical" evidence="11">
    <location>
        <begin position="413"/>
        <end position="431"/>
    </location>
</feature>
<accession>A0A916J8I4</accession>
<dbReference type="Proteomes" id="UP000680038">
    <property type="component" value="Unassembled WGS sequence"/>
</dbReference>
<dbReference type="InterPro" id="IPR053951">
    <property type="entry name" value="K_trans_N"/>
</dbReference>
<dbReference type="Pfam" id="PF22776">
    <property type="entry name" value="K_trans_C"/>
    <property type="match status" value="1"/>
</dbReference>
<feature type="domain" description="K+ potassium transporter integral membrane" evidence="12">
    <location>
        <begin position="15"/>
        <end position="442"/>
    </location>
</feature>
<dbReference type="GO" id="GO:0005886">
    <property type="term" value="C:plasma membrane"/>
    <property type="evidence" value="ECO:0007669"/>
    <property type="project" value="UniProtKB-SubCell"/>
</dbReference>
<dbReference type="EMBL" id="CAJRAF010000001">
    <property type="protein sequence ID" value="CAG4992606.1"/>
    <property type="molecule type" value="Genomic_DNA"/>
</dbReference>
<evidence type="ECO:0000256" key="3">
    <source>
        <dbReference type="ARBA" id="ARBA00022475"/>
    </source>
</evidence>
<protein>
    <recommendedName>
        <fullName evidence="11">Probable potassium transport system protein Kup</fullName>
    </recommendedName>
</protein>
<keyword evidence="15" id="KW-1185">Reference proteome</keyword>
<dbReference type="RefSeq" id="WP_215237696.1">
    <property type="nucleotide sequence ID" value="NZ_CAJRAF010000001.1"/>
</dbReference>
<dbReference type="InterPro" id="IPR053952">
    <property type="entry name" value="K_trans_C"/>
</dbReference>
<organism evidence="14 15">
    <name type="scientific">Dyadobacter helix</name>
    <dbReference type="NCBI Taxonomy" id="2822344"/>
    <lineage>
        <taxon>Bacteria</taxon>
        <taxon>Pseudomonadati</taxon>
        <taxon>Bacteroidota</taxon>
        <taxon>Cytophagia</taxon>
        <taxon>Cytophagales</taxon>
        <taxon>Spirosomataceae</taxon>
        <taxon>Dyadobacter</taxon>
    </lineage>
</organism>
<dbReference type="GO" id="GO:0015293">
    <property type="term" value="F:symporter activity"/>
    <property type="evidence" value="ECO:0007669"/>
    <property type="project" value="UniProtKB-UniRule"/>
</dbReference>
<keyword evidence="3 11" id="KW-1003">Cell membrane</keyword>
<evidence type="ECO:0000256" key="6">
    <source>
        <dbReference type="ARBA" id="ARBA00022847"/>
    </source>
</evidence>
<evidence type="ECO:0000256" key="9">
    <source>
        <dbReference type="ARBA" id="ARBA00023065"/>
    </source>
</evidence>
<proteinExistence type="inferred from homology"/>
<evidence type="ECO:0000259" key="12">
    <source>
        <dbReference type="Pfam" id="PF02705"/>
    </source>
</evidence>
<comment type="similarity">
    <text evidence="11">Belongs to the HAK/KUP transporter (TC 2.A.72) family.</text>
</comment>
<feature type="transmembrane region" description="Helical" evidence="11">
    <location>
        <begin position="328"/>
        <end position="348"/>
    </location>
</feature>
<dbReference type="Pfam" id="PF02705">
    <property type="entry name" value="K_trans"/>
    <property type="match status" value="1"/>
</dbReference>
<feature type="transmembrane region" description="Helical" evidence="11">
    <location>
        <begin position="163"/>
        <end position="183"/>
    </location>
</feature>
<name>A0A916J8I4_9BACT</name>
<keyword evidence="4 11" id="KW-0633">Potassium transport</keyword>
<evidence type="ECO:0000256" key="1">
    <source>
        <dbReference type="ARBA" id="ARBA00004141"/>
    </source>
</evidence>
<evidence type="ECO:0000256" key="11">
    <source>
        <dbReference type="HAMAP-Rule" id="MF_01522"/>
    </source>
</evidence>
<feature type="transmembrane region" description="Helical" evidence="11">
    <location>
        <begin position="203"/>
        <end position="225"/>
    </location>
</feature>
<dbReference type="InterPro" id="IPR023051">
    <property type="entry name" value="Kup"/>
</dbReference>
<dbReference type="PANTHER" id="PTHR30540">
    <property type="entry name" value="OSMOTIC STRESS POTASSIUM TRANSPORTER"/>
    <property type="match status" value="1"/>
</dbReference>
<keyword evidence="7 11" id="KW-0630">Potassium</keyword>
<reference evidence="14" key="1">
    <citation type="submission" date="2021-04" db="EMBL/GenBank/DDBJ databases">
        <authorList>
            <person name="Rodrigo-Torres L."/>
            <person name="Arahal R. D."/>
            <person name="Lucena T."/>
        </authorList>
    </citation>
    <scope>NUCLEOTIDE SEQUENCE</scope>
    <source>
        <strain evidence="14">CECT 9275</strain>
    </source>
</reference>
<comment type="subcellular location">
    <subcellularLocation>
        <location evidence="11">Cell membrane</location>
        <topology evidence="11">Multi-pass membrane protein</topology>
    </subcellularLocation>
    <subcellularLocation>
        <location evidence="1">Membrane</location>
        <topology evidence="1">Multi-pass membrane protein</topology>
    </subcellularLocation>
</comment>
<feature type="transmembrane region" description="Helical" evidence="11">
    <location>
        <begin position="132"/>
        <end position="151"/>
    </location>
</feature>
<sequence length="647" mass="72913">MSSKHTEKASAAGLLVALGIIFGDIGTSPLYAMQAIIGNEPIALDVVYGAVSCIFWTLTLQTTVKYVILILRADNNGEGGILALYALVRRNAKWLTVPAIIGASTLLADGIITPPISVSSAIEGLRILYPHIQTIPIVIGILTLLFIIQVFGTTIVGRAFGPVMLVWFLMLLVLGLSQAIYHPEIFRAFNPYYAYQLLAHHPGGFWLLGSVFLCTTGAEALYSDLGHCGRGNIRISWIYVKTCLVINYFGQGAWLAMHTGELLNGRKPFYEIMPDWWLLPGICIATMATIIASQALISGSFTLVSEAIRLNVWPKVRLVYPSIEKGQLYVPSVNWLLWAGCVGVVLYFKESSHMEAAYGLAITLTMVMTTLLFSYYLFVQKIGKIWVAVFITVYLAIEGSFLAANLLKFSHGGWVSLLLASIIGALMAIWLRANLIKMRLTEFEELDKHIPSLKELSNDISVPKYATHLVFMSNAAEDNQIESKIIYSIFQKRPKRADIYWFVHVETTDDPYTMDYHVNVRAVDDVIKINFILGFRVEQRINMFLRKVVEDLVMNNEVDITSRYESLNRQNITGDFRFVVLERYLSVDNDLPWHEEFVMKFYFAIKSITNTEVQWFGLDNSSVKVEKVPLVLNTSKKIRMRRVYMSN</sequence>
<dbReference type="AlphaFoldDB" id="A0A916J8I4"/>
<feature type="transmembrane region" description="Helical" evidence="11">
    <location>
        <begin position="92"/>
        <end position="112"/>
    </location>
</feature>
<comment type="catalytic activity">
    <reaction evidence="11">
        <text>K(+)(in) + H(+)(in) = K(+)(out) + H(+)(out)</text>
        <dbReference type="Rhea" id="RHEA:28490"/>
        <dbReference type="ChEBI" id="CHEBI:15378"/>
        <dbReference type="ChEBI" id="CHEBI:29103"/>
    </reaction>
</comment>
<evidence type="ECO:0000256" key="2">
    <source>
        <dbReference type="ARBA" id="ARBA00022448"/>
    </source>
</evidence>
<keyword evidence="8 11" id="KW-1133">Transmembrane helix</keyword>
<gene>
    <name evidence="14" type="primary">kup_2</name>
    <name evidence="11" type="synonym">kup</name>
    <name evidence="14" type="ORF">DYBT9275_00996</name>
</gene>
<evidence type="ECO:0000256" key="7">
    <source>
        <dbReference type="ARBA" id="ARBA00022958"/>
    </source>
</evidence>
<evidence type="ECO:0000313" key="14">
    <source>
        <dbReference type="EMBL" id="CAG4992606.1"/>
    </source>
</evidence>
<feature type="transmembrane region" description="Helical" evidence="11">
    <location>
        <begin position="385"/>
        <end position="407"/>
    </location>
</feature>
<feature type="domain" description="K+ potassium transporter C-terminal" evidence="13">
    <location>
        <begin position="467"/>
        <end position="623"/>
    </location>
</feature>
<dbReference type="HAMAP" id="MF_01522">
    <property type="entry name" value="Kup"/>
    <property type="match status" value="1"/>
</dbReference>
<dbReference type="InterPro" id="IPR003855">
    <property type="entry name" value="K+_transporter"/>
</dbReference>
<evidence type="ECO:0000256" key="8">
    <source>
        <dbReference type="ARBA" id="ARBA00022989"/>
    </source>
</evidence>
<evidence type="ECO:0000256" key="5">
    <source>
        <dbReference type="ARBA" id="ARBA00022692"/>
    </source>
</evidence>
<keyword evidence="2 11" id="KW-0813">Transport</keyword>
<evidence type="ECO:0000256" key="10">
    <source>
        <dbReference type="ARBA" id="ARBA00023136"/>
    </source>
</evidence>
<keyword evidence="9 11" id="KW-0406">Ion transport</keyword>
<feature type="transmembrane region" description="Helical" evidence="11">
    <location>
        <begin position="360"/>
        <end position="378"/>
    </location>
</feature>
<evidence type="ECO:0000313" key="15">
    <source>
        <dbReference type="Proteomes" id="UP000680038"/>
    </source>
</evidence>
<keyword evidence="10 11" id="KW-0472">Membrane</keyword>
<evidence type="ECO:0000259" key="13">
    <source>
        <dbReference type="Pfam" id="PF22776"/>
    </source>
</evidence>
<comment type="function">
    <text evidence="11">Transport of potassium into the cell. Likely operates as a K(+):H(+) symporter.</text>
</comment>
<dbReference type="PANTHER" id="PTHR30540:SF83">
    <property type="entry name" value="K+ POTASSIUM TRANSPORTER"/>
    <property type="match status" value="1"/>
</dbReference>
<evidence type="ECO:0000256" key="4">
    <source>
        <dbReference type="ARBA" id="ARBA00022538"/>
    </source>
</evidence>
<keyword evidence="5 11" id="KW-0812">Transmembrane</keyword>
<feature type="transmembrane region" description="Helical" evidence="11">
    <location>
        <begin position="237"/>
        <end position="257"/>
    </location>
</feature>
<comment type="caution">
    <text evidence="14">The sequence shown here is derived from an EMBL/GenBank/DDBJ whole genome shotgun (WGS) entry which is preliminary data.</text>
</comment>